<dbReference type="AlphaFoldDB" id="A0A967F3Q4"/>
<dbReference type="Gene3D" id="3.20.80.10">
    <property type="entry name" value="Regulatory factor, effector binding domain"/>
    <property type="match status" value="1"/>
</dbReference>
<dbReference type="InterPro" id="IPR011256">
    <property type="entry name" value="Reg_factor_effector_dom_sf"/>
</dbReference>
<proteinExistence type="predicted"/>
<name>A0A967F3Q4_9PROT</name>
<dbReference type="EMBL" id="JAAQPH010000046">
    <property type="protein sequence ID" value="NIA72467.1"/>
    <property type="molecule type" value="Genomic_DNA"/>
</dbReference>
<dbReference type="InterPro" id="IPR018062">
    <property type="entry name" value="HTH_AraC-typ_CS"/>
</dbReference>
<dbReference type="PANTHER" id="PTHR40055:SF1">
    <property type="entry name" value="TRANSCRIPTIONAL REGULATOR YGIV-RELATED"/>
    <property type="match status" value="1"/>
</dbReference>
<dbReference type="InterPro" id="IPR050908">
    <property type="entry name" value="SmbC-like"/>
</dbReference>
<organism evidence="5 6">
    <name type="scientific">Pelagibius litoralis</name>
    <dbReference type="NCBI Taxonomy" id="374515"/>
    <lineage>
        <taxon>Bacteria</taxon>
        <taxon>Pseudomonadati</taxon>
        <taxon>Pseudomonadota</taxon>
        <taxon>Alphaproteobacteria</taxon>
        <taxon>Rhodospirillales</taxon>
        <taxon>Rhodovibrionaceae</taxon>
        <taxon>Pelagibius</taxon>
    </lineage>
</organism>
<sequence>MSQRETTRQTWLARFTRVTDYVTAHLDEDLDLDHLAEVACLSPYHFHRCWQAFTGETLAQMVTRLRLHHAAADLIRGEQSVEEVAHKAGYGSTAAFTRAFSRAFGRSPAAYRAKGRNVPPLTLIPEIEGAPLMHDVRIEETLPITLAAIRHIGPYMEVEKPFNQVLGWAMGAGVMTPKTRVIGVYHDDPGEVAEAELRSDVGIAVAPGTATEAPVHLVEVPGGRHAVLRFKGAYAELLGAYNWFFGTWLPESGHEPGDAPCYEDYLTNPREVAPSENITDIHIPLKG</sequence>
<keyword evidence="1" id="KW-0805">Transcription regulation</keyword>
<dbReference type="PROSITE" id="PS00041">
    <property type="entry name" value="HTH_ARAC_FAMILY_1"/>
    <property type="match status" value="1"/>
</dbReference>
<dbReference type="Pfam" id="PF06445">
    <property type="entry name" value="GyrI-like"/>
    <property type="match status" value="1"/>
</dbReference>
<dbReference type="PROSITE" id="PS01124">
    <property type="entry name" value="HTH_ARAC_FAMILY_2"/>
    <property type="match status" value="1"/>
</dbReference>
<dbReference type="GO" id="GO:0003700">
    <property type="term" value="F:DNA-binding transcription factor activity"/>
    <property type="evidence" value="ECO:0007669"/>
    <property type="project" value="InterPro"/>
</dbReference>
<evidence type="ECO:0000256" key="2">
    <source>
        <dbReference type="ARBA" id="ARBA00023125"/>
    </source>
</evidence>
<dbReference type="InterPro" id="IPR029442">
    <property type="entry name" value="GyrI-like"/>
</dbReference>
<dbReference type="Gene3D" id="1.10.10.60">
    <property type="entry name" value="Homeodomain-like"/>
    <property type="match status" value="2"/>
</dbReference>
<dbReference type="GO" id="GO:0043565">
    <property type="term" value="F:sequence-specific DNA binding"/>
    <property type="evidence" value="ECO:0007669"/>
    <property type="project" value="InterPro"/>
</dbReference>
<dbReference type="PRINTS" id="PR00032">
    <property type="entry name" value="HTHARAC"/>
</dbReference>
<dbReference type="InterPro" id="IPR010499">
    <property type="entry name" value="AraC_E-bd"/>
</dbReference>
<protein>
    <submittedName>
        <fullName evidence="5">Helix-turn-helix domain-containing protein</fullName>
    </submittedName>
</protein>
<dbReference type="InterPro" id="IPR018060">
    <property type="entry name" value="HTH_AraC"/>
</dbReference>
<dbReference type="RefSeq" id="WP_167231922.1">
    <property type="nucleotide sequence ID" value="NZ_JAAQPH010000046.1"/>
</dbReference>
<dbReference type="SUPFAM" id="SSF55136">
    <property type="entry name" value="Probable bacterial effector-binding domain"/>
    <property type="match status" value="1"/>
</dbReference>
<dbReference type="InterPro" id="IPR009057">
    <property type="entry name" value="Homeodomain-like_sf"/>
</dbReference>
<feature type="domain" description="HTH araC/xylS-type" evidence="4">
    <location>
        <begin position="16"/>
        <end position="114"/>
    </location>
</feature>
<accession>A0A967F3Q4</accession>
<reference evidence="5" key="1">
    <citation type="submission" date="2020-03" db="EMBL/GenBank/DDBJ databases">
        <title>Genome of Pelagibius litoralis DSM 21314T.</title>
        <authorList>
            <person name="Wang G."/>
        </authorList>
    </citation>
    <scope>NUCLEOTIDE SEQUENCE</scope>
    <source>
        <strain evidence="5">DSM 21314</strain>
    </source>
</reference>
<evidence type="ECO:0000256" key="1">
    <source>
        <dbReference type="ARBA" id="ARBA00023015"/>
    </source>
</evidence>
<dbReference type="Proteomes" id="UP000761264">
    <property type="component" value="Unassembled WGS sequence"/>
</dbReference>
<evidence type="ECO:0000256" key="3">
    <source>
        <dbReference type="ARBA" id="ARBA00023163"/>
    </source>
</evidence>
<keyword evidence="3" id="KW-0804">Transcription</keyword>
<gene>
    <name evidence="5" type="ORF">HBA54_28160</name>
</gene>
<dbReference type="InterPro" id="IPR020449">
    <property type="entry name" value="Tscrpt_reg_AraC-type_HTH"/>
</dbReference>
<evidence type="ECO:0000313" key="6">
    <source>
        <dbReference type="Proteomes" id="UP000761264"/>
    </source>
</evidence>
<comment type="caution">
    <text evidence="5">The sequence shown here is derived from an EMBL/GenBank/DDBJ whole genome shotgun (WGS) entry which is preliminary data.</text>
</comment>
<evidence type="ECO:0000313" key="5">
    <source>
        <dbReference type="EMBL" id="NIA72467.1"/>
    </source>
</evidence>
<keyword evidence="6" id="KW-1185">Reference proteome</keyword>
<dbReference type="Pfam" id="PF12833">
    <property type="entry name" value="HTH_18"/>
    <property type="match status" value="1"/>
</dbReference>
<evidence type="ECO:0000259" key="4">
    <source>
        <dbReference type="PROSITE" id="PS01124"/>
    </source>
</evidence>
<dbReference type="PANTHER" id="PTHR40055">
    <property type="entry name" value="TRANSCRIPTIONAL REGULATOR YGIV-RELATED"/>
    <property type="match status" value="1"/>
</dbReference>
<dbReference type="SMART" id="SM00871">
    <property type="entry name" value="AraC_E_bind"/>
    <property type="match status" value="1"/>
</dbReference>
<keyword evidence="2" id="KW-0238">DNA-binding</keyword>
<dbReference type="SMART" id="SM00342">
    <property type="entry name" value="HTH_ARAC"/>
    <property type="match status" value="1"/>
</dbReference>
<dbReference type="SUPFAM" id="SSF46689">
    <property type="entry name" value="Homeodomain-like"/>
    <property type="match status" value="2"/>
</dbReference>